<feature type="binding site" description="axial binding residue" evidence="14">
    <location>
        <position position="96"/>
    </location>
    <ligand>
        <name>heme</name>
        <dbReference type="ChEBI" id="CHEBI:30413"/>
    </ligand>
    <ligandPart>
        <name>Fe</name>
        <dbReference type="ChEBI" id="CHEBI:18248"/>
    </ligandPart>
</feature>
<dbReference type="AlphaFoldDB" id="A0A377J4B7"/>
<keyword evidence="5 14" id="KW-1003">Cell membrane</keyword>
<dbReference type="NCBIfam" id="TIGR00701">
    <property type="entry name" value="protoporphyrinogen oxidase HemJ"/>
    <property type="match status" value="1"/>
</dbReference>
<feature type="transmembrane region" description="Helical" evidence="14">
    <location>
        <begin position="20"/>
        <end position="39"/>
    </location>
</feature>
<feature type="transmembrane region" description="Helical" evidence="14">
    <location>
        <begin position="93"/>
        <end position="115"/>
    </location>
</feature>
<evidence type="ECO:0000256" key="1">
    <source>
        <dbReference type="ARBA" id="ARBA00004651"/>
    </source>
</evidence>
<evidence type="ECO:0000256" key="11">
    <source>
        <dbReference type="ARBA" id="ARBA00023004"/>
    </source>
</evidence>
<gene>
    <name evidence="16" type="ORF">NCTC12410_01105</name>
</gene>
<keyword evidence="10 14" id="KW-0560">Oxidoreductase</keyword>
<evidence type="ECO:0000256" key="10">
    <source>
        <dbReference type="ARBA" id="ARBA00023002"/>
    </source>
</evidence>
<dbReference type="EMBL" id="UGHV01000001">
    <property type="protein sequence ID" value="STO97280.1"/>
    <property type="molecule type" value="Genomic_DNA"/>
</dbReference>
<protein>
    <recommendedName>
        <fullName evidence="4 14">Protoporphyrinogen IX oxidase</fullName>
        <shortName evidence="14">PPO</shortName>
        <ecNumber evidence="14 15">1.3.99.-</ecNumber>
    </recommendedName>
</protein>
<dbReference type="GO" id="GO:0046872">
    <property type="term" value="F:metal ion binding"/>
    <property type="evidence" value="ECO:0007669"/>
    <property type="project" value="UniProtKB-UniRule"/>
</dbReference>
<accession>A0A377J4B7</accession>
<dbReference type="Proteomes" id="UP000254841">
    <property type="component" value="Unassembled WGS sequence"/>
</dbReference>
<dbReference type="RefSeq" id="WP_258552211.1">
    <property type="nucleotide sequence ID" value="NZ_UGHV01000001.1"/>
</dbReference>
<dbReference type="PIRSF" id="PIRSF004638">
    <property type="entry name" value="UCP004638"/>
    <property type="match status" value="1"/>
</dbReference>
<dbReference type="HAMAP" id="MF_02239">
    <property type="entry name" value="HemJ"/>
    <property type="match status" value="1"/>
</dbReference>
<evidence type="ECO:0000256" key="3">
    <source>
        <dbReference type="ARBA" id="ARBA00006501"/>
    </source>
</evidence>
<comment type="similarity">
    <text evidence="3 14 15">Belongs to the HemJ family.</text>
</comment>
<dbReference type="UniPathway" id="UPA00251">
    <property type="reaction ID" value="UER00324"/>
</dbReference>
<comment type="subunit">
    <text evidence="14">Homodimer.</text>
</comment>
<evidence type="ECO:0000256" key="7">
    <source>
        <dbReference type="ARBA" id="ARBA00022692"/>
    </source>
</evidence>
<evidence type="ECO:0000256" key="2">
    <source>
        <dbReference type="ARBA" id="ARBA00005073"/>
    </source>
</evidence>
<keyword evidence="12 14" id="KW-0472">Membrane</keyword>
<dbReference type="PANTHER" id="PTHR40255:SF1">
    <property type="entry name" value="PROTOPORPHYRINOGEN IX OXIDASE"/>
    <property type="match status" value="1"/>
</dbReference>
<name>A0A377J4B7_9HELI</name>
<sequence>MQAFSSMLMEYYQWLKAVHIMSIIAWMAGLFYLPRLFVYHSQNRDSKEFVRIIKLQEYRLFAYIMRPAMLASVITGSMLIIANTAIFKSGMWIHIKLTLVALLLIFHIACGIFASKMQRETCTLSPRFFRVFNEIPTLLMIGIVLCAVLKF</sequence>
<evidence type="ECO:0000313" key="17">
    <source>
        <dbReference type="Proteomes" id="UP000254841"/>
    </source>
</evidence>
<dbReference type="GO" id="GO:0006782">
    <property type="term" value="P:protoporphyrinogen IX biosynthetic process"/>
    <property type="evidence" value="ECO:0007669"/>
    <property type="project" value="UniProtKB-UniRule"/>
</dbReference>
<dbReference type="PANTHER" id="PTHR40255">
    <property type="entry name" value="UPF0093 MEMBRANE PROTEIN SLR1790"/>
    <property type="match status" value="1"/>
</dbReference>
<comment type="subcellular location">
    <subcellularLocation>
        <location evidence="1 14">Cell membrane</location>
        <topology evidence="1 14">Multi-pass membrane protein</topology>
    </subcellularLocation>
</comment>
<dbReference type="Pfam" id="PF03653">
    <property type="entry name" value="UPF0093"/>
    <property type="match status" value="1"/>
</dbReference>
<dbReference type="InterPro" id="IPR005265">
    <property type="entry name" value="HemJ-like"/>
</dbReference>
<keyword evidence="11 14" id="KW-0408">Iron</keyword>
<dbReference type="GO" id="GO:0070818">
    <property type="term" value="F:protoporphyrinogen oxidase activity"/>
    <property type="evidence" value="ECO:0007669"/>
    <property type="project" value="UniProtKB-UniRule"/>
</dbReference>
<reference evidence="16 17" key="1">
    <citation type="submission" date="2018-06" db="EMBL/GenBank/DDBJ databases">
        <authorList>
            <consortium name="Pathogen Informatics"/>
            <person name="Doyle S."/>
        </authorList>
    </citation>
    <scope>NUCLEOTIDE SEQUENCE [LARGE SCALE GENOMIC DNA]</scope>
    <source>
        <strain evidence="16 17">NCTC12410</strain>
    </source>
</reference>
<organism evidence="16 17">
    <name type="scientific">Helicobacter canis</name>
    <dbReference type="NCBI Taxonomy" id="29419"/>
    <lineage>
        <taxon>Bacteria</taxon>
        <taxon>Pseudomonadati</taxon>
        <taxon>Campylobacterota</taxon>
        <taxon>Epsilonproteobacteria</taxon>
        <taxon>Campylobacterales</taxon>
        <taxon>Helicobacteraceae</taxon>
        <taxon>Helicobacter</taxon>
    </lineage>
</organism>
<comment type="catalytic activity">
    <reaction evidence="13 14 15">
        <text>protoporphyrinogen IX + 3 A = protoporphyrin IX + 3 AH2</text>
        <dbReference type="Rhea" id="RHEA:62000"/>
        <dbReference type="ChEBI" id="CHEBI:13193"/>
        <dbReference type="ChEBI" id="CHEBI:17499"/>
        <dbReference type="ChEBI" id="CHEBI:57306"/>
        <dbReference type="ChEBI" id="CHEBI:57307"/>
    </reaction>
</comment>
<feature type="transmembrane region" description="Helical" evidence="14">
    <location>
        <begin position="60"/>
        <end position="87"/>
    </location>
</feature>
<evidence type="ECO:0000256" key="14">
    <source>
        <dbReference type="HAMAP-Rule" id="MF_02239"/>
    </source>
</evidence>
<evidence type="ECO:0000256" key="12">
    <source>
        <dbReference type="ARBA" id="ARBA00023136"/>
    </source>
</evidence>
<comment type="pathway">
    <text evidence="2 14 15">Porphyrin-containing compound metabolism; protoporphyrin-IX biosynthesis; protoporphyrin-IX from protoporphyrinogen-IX: step 1/1.</text>
</comment>
<comment type="function">
    <text evidence="14 15">Catalyzes the oxidation of protoporphyrinogen IX to protoporphyrin IX.</text>
</comment>
<evidence type="ECO:0000256" key="8">
    <source>
        <dbReference type="ARBA" id="ARBA00022723"/>
    </source>
</evidence>
<evidence type="ECO:0000256" key="6">
    <source>
        <dbReference type="ARBA" id="ARBA00022617"/>
    </source>
</evidence>
<feature type="transmembrane region" description="Helical" evidence="14">
    <location>
        <begin position="127"/>
        <end position="150"/>
    </location>
</feature>
<keyword evidence="8 14" id="KW-0479">Metal-binding</keyword>
<evidence type="ECO:0000313" key="16">
    <source>
        <dbReference type="EMBL" id="STO97280.1"/>
    </source>
</evidence>
<keyword evidence="6 14" id="KW-0349">Heme</keyword>
<evidence type="ECO:0000256" key="15">
    <source>
        <dbReference type="PIRNR" id="PIRNR004638"/>
    </source>
</evidence>
<dbReference type="EC" id="1.3.99.-" evidence="14 15"/>
<evidence type="ECO:0000256" key="13">
    <source>
        <dbReference type="ARBA" id="ARBA00048390"/>
    </source>
</evidence>
<comment type="cofactor">
    <cofactor evidence="14 15">
        <name>heme b</name>
        <dbReference type="ChEBI" id="CHEBI:60344"/>
    </cofactor>
    <text evidence="14 15">Binds 1 heme b (iron(II)-protoporphyrin IX) group per subunit.</text>
</comment>
<evidence type="ECO:0000256" key="5">
    <source>
        <dbReference type="ARBA" id="ARBA00022475"/>
    </source>
</evidence>
<feature type="binding site" description="axial binding residue" evidence="14">
    <location>
        <position position="19"/>
    </location>
    <ligand>
        <name>heme</name>
        <dbReference type="ChEBI" id="CHEBI:30413"/>
    </ligand>
    <ligandPart>
        <name>Fe</name>
        <dbReference type="ChEBI" id="CHEBI:18248"/>
    </ligandPart>
</feature>
<keyword evidence="9 14" id="KW-1133">Transmembrane helix</keyword>
<proteinExistence type="inferred from homology"/>
<dbReference type="GO" id="GO:0005886">
    <property type="term" value="C:plasma membrane"/>
    <property type="evidence" value="ECO:0007669"/>
    <property type="project" value="UniProtKB-SubCell"/>
</dbReference>
<keyword evidence="7 14" id="KW-0812">Transmembrane</keyword>
<evidence type="ECO:0000256" key="4">
    <source>
        <dbReference type="ARBA" id="ARBA00017504"/>
    </source>
</evidence>
<evidence type="ECO:0000256" key="9">
    <source>
        <dbReference type="ARBA" id="ARBA00022989"/>
    </source>
</evidence>